<evidence type="ECO:0000313" key="1">
    <source>
        <dbReference type="Proteomes" id="UP000887540"/>
    </source>
</evidence>
<keyword evidence="1" id="KW-1185">Reference proteome</keyword>
<dbReference type="AlphaFoldDB" id="A0A914DW05"/>
<sequence>MLNEDIKWSGKEIGNDPPGDFLLPDNTKQILSNQTFISNLPQQGCDNHTNFLIGILSRTTEVEQRSLIRTLWGDSKYCLNSTKLVFILGSHHQLKNLARISQV</sequence>
<dbReference type="Proteomes" id="UP000887540">
    <property type="component" value="Unplaced"/>
</dbReference>
<evidence type="ECO:0000313" key="2">
    <source>
        <dbReference type="WBParaSite" id="ACRNAN_scaffold4223.g28050.t1"/>
    </source>
</evidence>
<protein>
    <submittedName>
        <fullName evidence="2">Hexosyltransferase</fullName>
    </submittedName>
</protein>
<name>A0A914DW05_9BILA</name>
<proteinExistence type="predicted"/>
<accession>A0A914DW05</accession>
<dbReference type="WBParaSite" id="ACRNAN_scaffold4223.g28050.t1">
    <property type="protein sequence ID" value="ACRNAN_scaffold4223.g28050.t1"/>
    <property type="gene ID" value="ACRNAN_scaffold4223.g28050"/>
</dbReference>
<organism evidence="1 2">
    <name type="scientific">Acrobeloides nanus</name>
    <dbReference type="NCBI Taxonomy" id="290746"/>
    <lineage>
        <taxon>Eukaryota</taxon>
        <taxon>Metazoa</taxon>
        <taxon>Ecdysozoa</taxon>
        <taxon>Nematoda</taxon>
        <taxon>Chromadorea</taxon>
        <taxon>Rhabditida</taxon>
        <taxon>Tylenchina</taxon>
        <taxon>Cephalobomorpha</taxon>
        <taxon>Cephaloboidea</taxon>
        <taxon>Cephalobidae</taxon>
        <taxon>Acrobeloides</taxon>
    </lineage>
</organism>
<reference evidence="2" key="1">
    <citation type="submission" date="2022-11" db="UniProtKB">
        <authorList>
            <consortium name="WormBaseParasite"/>
        </authorList>
    </citation>
    <scope>IDENTIFICATION</scope>
</reference>